<proteinExistence type="predicted"/>
<dbReference type="Proteomes" id="UP000134313">
    <property type="component" value="Segment"/>
</dbReference>
<evidence type="ECO:0000313" key="4">
    <source>
        <dbReference type="Proteomes" id="UP000164320"/>
    </source>
</evidence>
<dbReference type="EMBL" id="HQ221963">
    <property type="protein sequence ID" value="ADW24343.1"/>
    <property type="molecule type" value="Genomic_DNA"/>
</dbReference>
<evidence type="ECO:0000313" key="3">
    <source>
        <dbReference type="Proteomes" id="UP000134313"/>
    </source>
</evidence>
<keyword evidence="3" id="KW-1185">Reference proteome</keyword>
<name>E9M5I5_9GAMA</name>
<sequence length="135" mass="15788">MKAYTILHITCLVLCLHQFMHGFPIRYNSKKQSMAREDFIRRLTELLHILADGTSVFPGWEEEVVQDFDFDTHGLCAATHSLHPLIPRSKKISKIVRLSRSGCAWPQKLDAPKTTLLRFLDKMKTYCQKLYFMWS</sequence>
<protein>
    <submittedName>
        <fullName evidence="1">Uncharacterized protein</fullName>
    </submittedName>
</protein>
<dbReference type="RefSeq" id="YP_004207838.1">
    <property type="nucleotide sequence ID" value="NC_015049.1"/>
</dbReference>
<dbReference type="GeneID" id="10192193"/>
<evidence type="ECO:0000313" key="1">
    <source>
        <dbReference type="EMBL" id="ADW24343.1"/>
    </source>
</evidence>
<dbReference type="KEGG" id="vg:10192193"/>
<evidence type="ECO:0000313" key="2">
    <source>
        <dbReference type="EMBL" id="ADW24425.1"/>
    </source>
</evidence>
<dbReference type="EMBL" id="HQ698924">
    <property type="protein sequence ID" value="ADW24425.1"/>
    <property type="molecule type" value="Genomic_DNA"/>
</dbReference>
<accession>E9M5I5</accession>
<gene>
    <name evidence="2" type="ORF">RHVP-L.R6</name>
    <name evidence="1" type="ORF">RHVP.R6</name>
</gene>
<reference evidence="3 4" key="1">
    <citation type="journal article" date="2011" name="J. Virol.">
        <title>Identification and sequencing of a novel rodent gammaherpesvirus that establishes acute and latent infection in laboratory mice.</title>
        <authorList>
            <person name="Loh J."/>
            <person name="Zhao G."/>
            <person name="Nelson C.A."/>
            <person name="Coder P."/>
            <person name="Droit L."/>
            <person name="Handley S.A."/>
            <person name="Johnson L.S."/>
            <person name="Vachharajani P."/>
            <person name="Guzman H."/>
            <person name="Tesh R.B."/>
            <person name="Wang D."/>
            <person name="Fremont D.H."/>
            <person name="Virgin H.W."/>
        </authorList>
    </citation>
    <scope>NUCLEOTIDE SEQUENCE [LARGE SCALE GENOMIC DNA]</scope>
</reference>
<organism evidence="1 3">
    <name type="scientific">Cricetid gammaherpesvirus 2</name>
    <dbReference type="NCBI Taxonomy" id="1605972"/>
    <lineage>
        <taxon>Viruses</taxon>
        <taxon>Duplodnaviria</taxon>
        <taxon>Heunggongvirae</taxon>
        <taxon>Peploviricota</taxon>
        <taxon>Herviviricetes</taxon>
        <taxon>Herpesvirales</taxon>
        <taxon>Orthoherpesviridae</taxon>
        <taxon>Gammaherpesvirinae</taxon>
        <taxon>Rhadinovirus</taxon>
        <taxon>Rhadinovirus cricetidgamma2</taxon>
    </lineage>
</organism>
<dbReference type="Proteomes" id="UP000164320">
    <property type="component" value="Genome"/>
</dbReference>